<dbReference type="PANTHER" id="PTHR14484:SF0">
    <property type="entry name" value="COILED-COIL DOMAIN-CONTAINING PROTEIN 71"/>
    <property type="match status" value="1"/>
</dbReference>
<dbReference type="Proteomes" id="UP001066276">
    <property type="component" value="Chromosome 9"/>
</dbReference>
<evidence type="ECO:0000313" key="4">
    <source>
        <dbReference type="Proteomes" id="UP001066276"/>
    </source>
</evidence>
<dbReference type="EMBL" id="JANPWB010000013">
    <property type="protein sequence ID" value="KAJ1111118.1"/>
    <property type="molecule type" value="Genomic_DNA"/>
</dbReference>
<evidence type="ECO:0000256" key="1">
    <source>
        <dbReference type="ARBA" id="ARBA00022553"/>
    </source>
</evidence>
<proteinExistence type="predicted"/>
<keyword evidence="1" id="KW-0597">Phosphoprotein</keyword>
<name>A0AAV7ND68_PLEWA</name>
<evidence type="ECO:0008006" key="5">
    <source>
        <dbReference type="Google" id="ProtNLM"/>
    </source>
</evidence>
<reference evidence="3" key="1">
    <citation type="journal article" date="2022" name="bioRxiv">
        <title>Sequencing and chromosome-scale assembly of the giantPleurodeles waltlgenome.</title>
        <authorList>
            <person name="Brown T."/>
            <person name="Elewa A."/>
            <person name="Iarovenko S."/>
            <person name="Subramanian E."/>
            <person name="Araus A.J."/>
            <person name="Petzold A."/>
            <person name="Susuki M."/>
            <person name="Suzuki K.-i.T."/>
            <person name="Hayashi T."/>
            <person name="Toyoda A."/>
            <person name="Oliveira C."/>
            <person name="Osipova E."/>
            <person name="Leigh N.D."/>
            <person name="Simon A."/>
            <person name="Yun M.H."/>
        </authorList>
    </citation>
    <scope>NUCLEOTIDE SEQUENCE</scope>
    <source>
        <strain evidence="3">20211129_DDA</strain>
        <tissue evidence="3">Liver</tissue>
    </source>
</reference>
<organism evidence="3 4">
    <name type="scientific">Pleurodeles waltl</name>
    <name type="common">Iberian ribbed newt</name>
    <dbReference type="NCBI Taxonomy" id="8319"/>
    <lineage>
        <taxon>Eukaryota</taxon>
        <taxon>Metazoa</taxon>
        <taxon>Chordata</taxon>
        <taxon>Craniata</taxon>
        <taxon>Vertebrata</taxon>
        <taxon>Euteleostomi</taxon>
        <taxon>Amphibia</taxon>
        <taxon>Batrachia</taxon>
        <taxon>Caudata</taxon>
        <taxon>Salamandroidea</taxon>
        <taxon>Salamandridae</taxon>
        <taxon>Pleurodelinae</taxon>
        <taxon>Pleurodeles</taxon>
    </lineage>
</organism>
<feature type="region of interest" description="Disordered" evidence="2">
    <location>
        <begin position="293"/>
        <end position="337"/>
    </location>
</feature>
<gene>
    <name evidence="3" type="ORF">NDU88_008456</name>
</gene>
<dbReference type="InterPro" id="IPR026695">
    <property type="entry name" value="Ccdc71/71L"/>
</dbReference>
<accession>A0AAV7ND68</accession>
<sequence>MNVDVDHVEEKAVHSWSRISSVGKKALEEALRVFNPMSKDLTDTETQLVAFLQGLREEGFQPTILRSKDVYGYNSCTANTPPQTGNRPKNASKMTAAESVSSKSPLNSPATKVSNAPVGISINSTKVSTKSVSRGNSTQLLLRPLKQTASDKTSKSTVGFPANMYPGVYPAVRLSVVLEALVPLKATAESLKAKCKQRSLGMSPSELKRLMLSGSAKYSPTGKNTKMTSREKTPKGFKYLIKKAPDSVIIAARRLNGALLKGPNGHVLKEYNACKASGILNGRLLSAQSQSCSVGAQSMGSKSKPKVDPREEKDRHNHQAGQKRKPVADAQDVPLKKKSKTLIPVQKTPKLSKSQVNLLKLRVVKVDRRSSDEELRRKAQQIFQVNLSPVIRIQPLSLTAT</sequence>
<keyword evidence="4" id="KW-1185">Reference proteome</keyword>
<dbReference type="AlphaFoldDB" id="A0AAV7ND68"/>
<protein>
    <recommendedName>
        <fullName evidence="5">Coiled-coil domain-containing protein 71</fullName>
    </recommendedName>
</protein>
<feature type="compositionally biased region" description="Basic and acidic residues" evidence="2">
    <location>
        <begin position="305"/>
        <end position="317"/>
    </location>
</feature>
<evidence type="ECO:0000313" key="3">
    <source>
        <dbReference type="EMBL" id="KAJ1111118.1"/>
    </source>
</evidence>
<evidence type="ECO:0000256" key="2">
    <source>
        <dbReference type="SAM" id="MobiDB-lite"/>
    </source>
</evidence>
<dbReference type="Pfam" id="PF15374">
    <property type="entry name" value="CCDC71L"/>
    <property type="match status" value="1"/>
</dbReference>
<feature type="region of interest" description="Disordered" evidence="2">
    <location>
        <begin position="76"/>
        <end position="112"/>
    </location>
</feature>
<comment type="caution">
    <text evidence="3">The sequence shown here is derived from an EMBL/GenBank/DDBJ whole genome shotgun (WGS) entry which is preliminary data.</text>
</comment>
<dbReference type="PANTHER" id="PTHR14484">
    <property type="entry name" value="COILED-COIL DOMAIN-CONTAINING PROTEIN 71"/>
    <property type="match status" value="1"/>
</dbReference>